<proteinExistence type="predicted"/>
<organism evidence="3 4">
    <name type="scientific">Paragonimus westermani</name>
    <dbReference type="NCBI Taxonomy" id="34504"/>
    <lineage>
        <taxon>Eukaryota</taxon>
        <taxon>Metazoa</taxon>
        <taxon>Spiralia</taxon>
        <taxon>Lophotrochozoa</taxon>
        <taxon>Platyhelminthes</taxon>
        <taxon>Trematoda</taxon>
        <taxon>Digenea</taxon>
        <taxon>Plagiorchiida</taxon>
        <taxon>Troglotremata</taxon>
        <taxon>Troglotrematidae</taxon>
        <taxon>Paragonimus</taxon>
    </lineage>
</organism>
<feature type="chain" id="PRO_5023863969" evidence="2">
    <location>
        <begin position="28"/>
        <end position="60"/>
    </location>
</feature>
<evidence type="ECO:0000313" key="4">
    <source>
        <dbReference type="Proteomes" id="UP000324629"/>
    </source>
</evidence>
<comment type="caution">
    <text evidence="3">The sequence shown here is derived from an EMBL/GenBank/DDBJ whole genome shotgun (WGS) entry which is preliminary data.</text>
</comment>
<name>A0A5J4NCL9_9TREM</name>
<evidence type="ECO:0000313" key="3">
    <source>
        <dbReference type="EMBL" id="KAA3673381.1"/>
    </source>
</evidence>
<sequence length="60" mass="6791">MAWHNRQIFPRLLLLSFLIIQPCTVTGDPVKRYRRQVDDASEDISIGGSDVEPQPATLQP</sequence>
<feature type="signal peptide" evidence="2">
    <location>
        <begin position="1"/>
        <end position="27"/>
    </location>
</feature>
<feature type="region of interest" description="Disordered" evidence="1">
    <location>
        <begin position="41"/>
        <end position="60"/>
    </location>
</feature>
<keyword evidence="2" id="KW-0732">Signal</keyword>
<evidence type="ECO:0000256" key="2">
    <source>
        <dbReference type="SAM" id="SignalP"/>
    </source>
</evidence>
<evidence type="ECO:0000256" key="1">
    <source>
        <dbReference type="SAM" id="MobiDB-lite"/>
    </source>
</evidence>
<gene>
    <name evidence="3" type="ORF">DEA37_0012591</name>
</gene>
<dbReference type="EMBL" id="QNGE01003976">
    <property type="protein sequence ID" value="KAA3673381.1"/>
    <property type="molecule type" value="Genomic_DNA"/>
</dbReference>
<accession>A0A5J4NCL9</accession>
<reference evidence="3 4" key="1">
    <citation type="journal article" date="2019" name="Gigascience">
        <title>Whole-genome sequence of the oriental lung fluke Paragonimus westermani.</title>
        <authorList>
            <person name="Oey H."/>
            <person name="Zakrzewski M."/>
            <person name="Narain K."/>
            <person name="Devi K.R."/>
            <person name="Agatsuma T."/>
            <person name="Nawaratna S."/>
            <person name="Gobert G.N."/>
            <person name="Jones M.K."/>
            <person name="Ragan M.A."/>
            <person name="McManus D.P."/>
            <person name="Krause L."/>
        </authorList>
    </citation>
    <scope>NUCLEOTIDE SEQUENCE [LARGE SCALE GENOMIC DNA]</scope>
    <source>
        <strain evidence="3 4">IND2009</strain>
    </source>
</reference>
<dbReference type="Proteomes" id="UP000324629">
    <property type="component" value="Unassembled WGS sequence"/>
</dbReference>
<dbReference type="AlphaFoldDB" id="A0A5J4NCL9"/>
<feature type="non-terminal residue" evidence="3">
    <location>
        <position position="60"/>
    </location>
</feature>
<protein>
    <submittedName>
        <fullName evidence="3">Uncharacterized protein</fullName>
    </submittedName>
</protein>
<keyword evidence="4" id="KW-1185">Reference proteome</keyword>